<proteinExistence type="predicted"/>
<feature type="domain" description="Dynein heavy chain tail" evidence="1">
    <location>
        <begin position="2"/>
        <end position="270"/>
    </location>
</feature>
<dbReference type="InterPro" id="IPR026983">
    <property type="entry name" value="DHC"/>
</dbReference>
<protein>
    <recommendedName>
        <fullName evidence="1">Dynein heavy chain tail domain-containing protein</fullName>
    </recommendedName>
</protein>
<dbReference type="GO" id="GO:0045505">
    <property type="term" value="F:dynein intermediate chain binding"/>
    <property type="evidence" value="ECO:0007669"/>
    <property type="project" value="InterPro"/>
</dbReference>
<dbReference type="GO" id="GO:0007018">
    <property type="term" value="P:microtubule-based movement"/>
    <property type="evidence" value="ECO:0007669"/>
    <property type="project" value="InterPro"/>
</dbReference>
<reference evidence="2" key="1">
    <citation type="submission" date="2021-01" db="EMBL/GenBank/DDBJ databases">
        <authorList>
            <person name="Zahm M."/>
            <person name="Roques C."/>
            <person name="Cabau C."/>
            <person name="Klopp C."/>
            <person name="Donnadieu C."/>
            <person name="Jouanno E."/>
            <person name="Lampietro C."/>
            <person name="Louis A."/>
            <person name="Herpin A."/>
            <person name="Echchiki A."/>
            <person name="Berthelot C."/>
            <person name="Parey E."/>
            <person name="Roest-Crollius H."/>
            <person name="Braasch I."/>
            <person name="Postlethwait J."/>
            <person name="Bobe J."/>
            <person name="Montfort J."/>
            <person name="Bouchez O."/>
            <person name="Begum T."/>
            <person name="Mejri S."/>
            <person name="Adams A."/>
            <person name="Chen W.-J."/>
            <person name="Guiguen Y."/>
        </authorList>
    </citation>
    <scope>NUCLEOTIDE SEQUENCE</scope>
    <source>
        <tissue evidence="2">Blood</tissue>
    </source>
</reference>
<name>A0A8T3DKL9_9TELE</name>
<dbReference type="EMBL" id="JAERUA010000008">
    <property type="protein sequence ID" value="KAI1896620.1"/>
    <property type="molecule type" value="Genomic_DNA"/>
</dbReference>
<sequence length="273" mass="31688">MSELLDRMESSYYPAFRNMFQDVLAALEEAKDINIYLKPLERLFEGLESAEFGEIKSQIALLMHTVCLLWANSKYYNTPARVIVLIQEICNLLIQQARSYLNPEDILKGETEESLSKVQGTLDVLQHFRETYEEMKGNLGQYQKNGQELKAWDFSPAMVFTALDNFSRRVQNIENLLVTALDMMKLEKIEFGGIRGKMLSQQVLCMYEEFLEKYRIFTEKSYDCLDTTNQEFEADVFEFMSKMEDMDRRLGSVFCQAFDDASGLEHAFKVSTS</sequence>
<dbReference type="InterPro" id="IPR013594">
    <property type="entry name" value="Dynein_heavy_tail"/>
</dbReference>
<comment type="caution">
    <text evidence="2">The sequence shown here is derived from an EMBL/GenBank/DDBJ whole genome shotgun (WGS) entry which is preliminary data.</text>
</comment>
<accession>A0A8T3DKL9</accession>
<dbReference type="OrthoDB" id="10251809at2759"/>
<evidence type="ECO:0000313" key="3">
    <source>
        <dbReference type="Proteomes" id="UP000829720"/>
    </source>
</evidence>
<dbReference type="GO" id="GO:0051959">
    <property type="term" value="F:dynein light intermediate chain binding"/>
    <property type="evidence" value="ECO:0007669"/>
    <property type="project" value="InterPro"/>
</dbReference>
<dbReference type="Proteomes" id="UP000829720">
    <property type="component" value="Unassembled WGS sequence"/>
</dbReference>
<evidence type="ECO:0000259" key="1">
    <source>
        <dbReference type="Pfam" id="PF08385"/>
    </source>
</evidence>
<dbReference type="GO" id="GO:0005858">
    <property type="term" value="C:axonemal dynein complex"/>
    <property type="evidence" value="ECO:0007669"/>
    <property type="project" value="TreeGrafter"/>
</dbReference>
<dbReference type="AlphaFoldDB" id="A0A8T3DKL9"/>
<dbReference type="PANTHER" id="PTHR46532:SF11">
    <property type="entry name" value="DYNEIN AXONEMAL HEAVY CHAIN 12"/>
    <property type="match status" value="1"/>
</dbReference>
<dbReference type="Pfam" id="PF08385">
    <property type="entry name" value="DHC_N1"/>
    <property type="match status" value="1"/>
</dbReference>
<dbReference type="PANTHER" id="PTHR46532">
    <property type="entry name" value="MALE FERTILITY FACTOR KL5"/>
    <property type="match status" value="1"/>
</dbReference>
<evidence type="ECO:0000313" key="2">
    <source>
        <dbReference type="EMBL" id="KAI1896620.1"/>
    </source>
</evidence>
<keyword evidence="3" id="KW-1185">Reference proteome</keyword>
<gene>
    <name evidence="2" type="ORF">AGOR_G00096650</name>
</gene>
<organism evidence="2 3">
    <name type="scientific">Albula goreensis</name>
    <dbReference type="NCBI Taxonomy" id="1534307"/>
    <lineage>
        <taxon>Eukaryota</taxon>
        <taxon>Metazoa</taxon>
        <taxon>Chordata</taxon>
        <taxon>Craniata</taxon>
        <taxon>Vertebrata</taxon>
        <taxon>Euteleostomi</taxon>
        <taxon>Actinopterygii</taxon>
        <taxon>Neopterygii</taxon>
        <taxon>Teleostei</taxon>
        <taxon>Albuliformes</taxon>
        <taxon>Albulidae</taxon>
        <taxon>Albula</taxon>
    </lineage>
</organism>